<dbReference type="Ensembl" id="ENSCPRT00005027729.1">
    <property type="protein sequence ID" value="ENSCPRP00005023752.1"/>
    <property type="gene ID" value="ENSCPRG00005016478.1"/>
</dbReference>
<reference evidence="8" key="1">
    <citation type="submission" date="2025-08" db="UniProtKB">
        <authorList>
            <consortium name="Ensembl"/>
        </authorList>
    </citation>
    <scope>IDENTIFICATION</scope>
</reference>
<dbReference type="InterPro" id="IPR000980">
    <property type="entry name" value="SH2"/>
</dbReference>
<feature type="domain" description="SH2" evidence="6">
    <location>
        <begin position="184"/>
        <end position="283"/>
    </location>
</feature>
<evidence type="ECO:0000256" key="3">
    <source>
        <dbReference type="PROSITE-ProRule" id="PRU00168"/>
    </source>
</evidence>
<organism evidence="8 9">
    <name type="scientific">Crocodylus porosus</name>
    <name type="common">Saltwater crocodile</name>
    <name type="synonym">Estuarine crocodile</name>
    <dbReference type="NCBI Taxonomy" id="8502"/>
    <lineage>
        <taxon>Eukaryota</taxon>
        <taxon>Metazoa</taxon>
        <taxon>Chordata</taxon>
        <taxon>Craniata</taxon>
        <taxon>Vertebrata</taxon>
        <taxon>Euteleostomi</taxon>
        <taxon>Archelosauria</taxon>
        <taxon>Archosauria</taxon>
        <taxon>Crocodylia</taxon>
        <taxon>Longirostres</taxon>
        <taxon>Crocodylidae</taxon>
        <taxon>Crocodylus</taxon>
    </lineage>
</organism>
<evidence type="ECO:0000256" key="5">
    <source>
        <dbReference type="SAM" id="MobiDB-lite"/>
    </source>
</evidence>
<dbReference type="FunFam" id="3.30.505.10:FF:000013">
    <property type="entry name" value="SH2 domain-containing protein 3C isoform X1"/>
    <property type="match status" value="1"/>
</dbReference>
<evidence type="ECO:0000256" key="2">
    <source>
        <dbReference type="ARBA" id="ARBA00022999"/>
    </source>
</evidence>
<dbReference type="SMART" id="SM00147">
    <property type="entry name" value="RasGEF"/>
    <property type="match status" value="1"/>
</dbReference>
<accession>A0A7M4G1Y5</accession>
<evidence type="ECO:0000313" key="8">
    <source>
        <dbReference type="Ensembl" id="ENSCPRP00005023752.1"/>
    </source>
</evidence>
<dbReference type="InterPro" id="IPR023578">
    <property type="entry name" value="Ras_GEF_dom_sf"/>
</dbReference>
<protein>
    <submittedName>
        <fullName evidence="8">BCAR3 adaptor protein, NSP family member</fullName>
    </submittedName>
</protein>
<dbReference type="PANTHER" id="PTHR14247:SF10">
    <property type="entry name" value="BREAST CANCER ANTI-ESTROGEN RESISTANCE PROTEIN 3"/>
    <property type="match status" value="1"/>
</dbReference>
<dbReference type="GO" id="GO:0005085">
    <property type="term" value="F:guanyl-nucleotide exchange factor activity"/>
    <property type="evidence" value="ECO:0007669"/>
    <property type="project" value="UniProtKB-KW"/>
</dbReference>
<dbReference type="SMART" id="SM00252">
    <property type="entry name" value="SH2"/>
    <property type="match status" value="1"/>
</dbReference>
<feature type="region of interest" description="Disordered" evidence="5">
    <location>
        <begin position="332"/>
        <end position="448"/>
    </location>
</feature>
<name>A0A7M4G1Y5_CROPO</name>
<dbReference type="PANTHER" id="PTHR14247">
    <property type="entry name" value="BREAST CANCER ANTI-ESTROGEN RESISTANCE PROTEIN 3 HOMOLOG-LIKE PROTEIN"/>
    <property type="match status" value="1"/>
</dbReference>
<keyword evidence="2 4" id="KW-0727">SH2 domain</keyword>
<feature type="compositionally biased region" description="Polar residues" evidence="5">
    <location>
        <begin position="401"/>
        <end position="418"/>
    </location>
</feature>
<dbReference type="InterPro" id="IPR036964">
    <property type="entry name" value="RASGEF_cat_dom_sf"/>
</dbReference>
<evidence type="ECO:0000256" key="1">
    <source>
        <dbReference type="ARBA" id="ARBA00022658"/>
    </source>
</evidence>
<dbReference type="Proteomes" id="UP000594220">
    <property type="component" value="Unplaced"/>
</dbReference>
<feature type="compositionally biased region" description="Polar residues" evidence="5">
    <location>
        <begin position="377"/>
        <end position="394"/>
    </location>
</feature>
<dbReference type="GO" id="GO:0007264">
    <property type="term" value="P:small GTPase-mediated signal transduction"/>
    <property type="evidence" value="ECO:0007669"/>
    <property type="project" value="InterPro"/>
</dbReference>
<keyword evidence="1 3" id="KW-0344">Guanine-nucleotide releasing factor</keyword>
<dbReference type="PROSITE" id="PS50001">
    <property type="entry name" value="SH2"/>
    <property type="match status" value="1"/>
</dbReference>
<evidence type="ECO:0000256" key="4">
    <source>
        <dbReference type="PROSITE-ProRule" id="PRU00191"/>
    </source>
</evidence>
<evidence type="ECO:0000259" key="7">
    <source>
        <dbReference type="PROSITE" id="PS50009"/>
    </source>
</evidence>
<feature type="domain" description="Ras-GEF" evidence="7">
    <location>
        <begin position="576"/>
        <end position="785"/>
    </location>
</feature>
<keyword evidence="9" id="KW-1185">Reference proteome</keyword>
<reference evidence="8" key="2">
    <citation type="submission" date="2025-09" db="UniProtKB">
        <authorList>
            <consortium name="Ensembl"/>
        </authorList>
    </citation>
    <scope>IDENTIFICATION</scope>
</reference>
<dbReference type="PROSITE" id="PS50009">
    <property type="entry name" value="RASGEF_CAT"/>
    <property type="match status" value="1"/>
</dbReference>
<dbReference type="InterPro" id="IPR036860">
    <property type="entry name" value="SH2_dom_sf"/>
</dbReference>
<feature type="compositionally biased region" description="Pro residues" evidence="5">
    <location>
        <begin position="432"/>
        <end position="448"/>
    </location>
</feature>
<dbReference type="AlphaFoldDB" id="A0A7M4G1Y5"/>
<dbReference type="GeneTree" id="ENSGT00940000154130"/>
<dbReference type="SUPFAM" id="SSF48366">
    <property type="entry name" value="Ras GEF"/>
    <property type="match status" value="1"/>
</dbReference>
<gene>
    <name evidence="8" type="primary">BCAR3</name>
</gene>
<proteinExistence type="predicted"/>
<dbReference type="Pfam" id="PF00017">
    <property type="entry name" value="SH2"/>
    <property type="match status" value="1"/>
</dbReference>
<dbReference type="InterPro" id="IPR044102">
    <property type="entry name" value="SH2_SHEP1/BCAR3/NSP1"/>
</dbReference>
<dbReference type="SUPFAM" id="SSF55550">
    <property type="entry name" value="SH2 domain"/>
    <property type="match status" value="1"/>
</dbReference>
<dbReference type="Pfam" id="PF00617">
    <property type="entry name" value="RasGEF"/>
    <property type="match status" value="1"/>
</dbReference>
<dbReference type="InterPro" id="IPR051853">
    <property type="entry name" value="SH2-Ras-GEF_adapter"/>
</dbReference>
<dbReference type="GO" id="GO:0001784">
    <property type="term" value="F:phosphotyrosine residue binding"/>
    <property type="evidence" value="ECO:0007669"/>
    <property type="project" value="InterPro"/>
</dbReference>
<dbReference type="Gene3D" id="3.30.505.10">
    <property type="entry name" value="SH2 domain"/>
    <property type="match status" value="1"/>
</dbReference>
<dbReference type="Gene3D" id="1.10.840.10">
    <property type="entry name" value="Ras guanine-nucleotide exchange factors catalytic domain"/>
    <property type="match status" value="2"/>
</dbReference>
<dbReference type="CDD" id="cd10337">
    <property type="entry name" value="SH2_BCAR3"/>
    <property type="match status" value="1"/>
</dbReference>
<sequence>MGIENQIHRTHIISNILLLQEAERRKELRMLTTGKFASLPRNMQMNHQFSLASSMDLLSSKSSLTEHHLDSFQDISIHGTLPRKKKGTIPVRSCDMFSYMGTLPYSRTPRQQASLIQDVIEEYPLQDKKSEKFHLRDQNMLDPAMEYVKFSRERQITDSTPEKLKKELEEELQLSSEDLRSHAWYHGRIPRQVAESLVQRDGDFLIRDSLSSPGNFVLTCQWKNISQHFKINRTVVRLSEAYCRVQYQFELESFDSIPGLVRYHVGNRKPISKQSGAIIFQPINRTVPLRCLEERYGVSPVRQRECSISEGKSETTKRLSLNVCGVQSREHSLTRGNLLRNKEKSGSQPASLDHVQEKRFPLKAHQSESYLPIGSRHPSQVPETGTGSCPNSPISPFRTGSEPTLSPTVVQRVASDSQAGEALRGSDSQLCPKPPPKPSKVPLLKPPQSPLAWHSSEAHYCELNPATPMDCGAAKQPSCQKSYVEHLTAKENGALSFRNSETSYLTLEEDASQRSMDPLAAQSVTAEEGSMYVAPVLETVSSFKPNDFESKLLPLENKPLETSMLKRVKELFTNNDPKIIAQHILRMDCKVARILEVSEEMRRIMGVSSGLELITLPYGHQLRLDLIERHNTMAIGIAVDILGCTGNLEERAATLNRIIQVAVELKDVLGDLYAFSAIMKALEMPQISRLEQTWTTLRHHYTHMAITYEKQLKPFSKALHEGKGFQPDEEMSEIFKTEFQMRLLWGSKGAQVNQRERYEKFNQILNALSRKLEPPLVKQVELLNI</sequence>
<evidence type="ECO:0000259" key="6">
    <source>
        <dbReference type="PROSITE" id="PS50001"/>
    </source>
</evidence>
<dbReference type="InterPro" id="IPR001895">
    <property type="entry name" value="RASGEF_cat_dom"/>
</dbReference>
<evidence type="ECO:0000313" key="9">
    <source>
        <dbReference type="Proteomes" id="UP000594220"/>
    </source>
</evidence>